<dbReference type="GO" id="GO:0008081">
    <property type="term" value="F:phosphoric diester hydrolase activity"/>
    <property type="evidence" value="ECO:0007669"/>
    <property type="project" value="TreeGrafter"/>
</dbReference>
<dbReference type="InterPro" id="IPR036691">
    <property type="entry name" value="Endo/exonu/phosph_ase_sf"/>
</dbReference>
<accession>A0A9D9DJC5</accession>
<dbReference type="Pfam" id="PF03372">
    <property type="entry name" value="Exo_endo_phos"/>
    <property type="match status" value="1"/>
</dbReference>
<feature type="active site" evidence="5">
    <location>
        <position position="106"/>
    </location>
</feature>
<dbReference type="Proteomes" id="UP000823613">
    <property type="component" value="Unassembled WGS sequence"/>
</dbReference>
<feature type="binding site" evidence="6">
    <location>
        <position position="241"/>
    </location>
    <ligand>
        <name>Mg(2+)</name>
        <dbReference type="ChEBI" id="CHEBI:18420"/>
        <label>1</label>
    </ligand>
</feature>
<feature type="site" description="Interaction with DNA substrate" evidence="7">
    <location>
        <position position="242"/>
    </location>
</feature>
<dbReference type="GO" id="GO:0008311">
    <property type="term" value="F:double-stranded DNA 3'-5' DNA exonuclease activity"/>
    <property type="evidence" value="ECO:0007669"/>
    <property type="project" value="UniProtKB-EC"/>
</dbReference>
<dbReference type="NCBIfam" id="TIGR00195">
    <property type="entry name" value="exoDNase_III"/>
    <property type="match status" value="1"/>
</dbReference>
<feature type="site" description="Important for catalytic activity" evidence="7">
    <location>
        <position position="216"/>
    </location>
</feature>
<dbReference type="GO" id="GO:0003906">
    <property type="term" value="F:DNA-(apurinic or apyrimidinic site) endonuclease activity"/>
    <property type="evidence" value="ECO:0007669"/>
    <property type="project" value="TreeGrafter"/>
</dbReference>
<feature type="domain" description="Endonuclease/exonuclease/phosphatase" evidence="8">
    <location>
        <begin position="4"/>
        <end position="242"/>
    </location>
</feature>
<feature type="active site" description="Proton acceptor" evidence="5">
    <location>
        <position position="242"/>
    </location>
</feature>
<dbReference type="CDD" id="cd09087">
    <property type="entry name" value="Ape1-like_AP-endo"/>
    <property type="match status" value="1"/>
</dbReference>
<comment type="similarity">
    <text evidence="1">Belongs to the DNA repair enzymes AP/ExoA family.</text>
</comment>
<feature type="site" description="Transition state stabilizer" evidence="7">
    <location>
        <position position="147"/>
    </location>
</feature>
<protein>
    <submittedName>
        <fullName evidence="9">Exodeoxyribonuclease III</fullName>
        <ecNumber evidence="9">3.1.11.2</ecNumber>
    </submittedName>
</protein>
<comment type="caution">
    <text evidence="9">The sequence shown here is derived from an EMBL/GenBank/DDBJ whole genome shotgun (WGS) entry which is preliminary data.</text>
</comment>
<dbReference type="GO" id="GO:0006284">
    <property type="term" value="P:base-excision repair"/>
    <property type="evidence" value="ECO:0007669"/>
    <property type="project" value="TreeGrafter"/>
</dbReference>
<dbReference type="PANTHER" id="PTHR22748:SF6">
    <property type="entry name" value="DNA-(APURINIC OR APYRIMIDINIC SITE) ENDONUCLEASE"/>
    <property type="match status" value="1"/>
</dbReference>
<sequence>MKIVSFNVNGLRSILSKNLKEFISSDNSDIYCFQETKMQLDDSFKEFSISYPYIYYSNAIKKGYSGTLIISKIKPLSVTYGINDKYNDEGRIITFELDDFYLVNVYTPNSKKELLRLPYRMIFEDDLKEYLVSLKKKKNVILCGDLNVAHKEIDIKNPKNNLRSAGFTIEERNKFSTLLDEGFIDTFRYFHKDEVKYSWWSYMFNARKNNAGWRIDYFVVNKEFISRCKDSEILNEVMGSDHCPIKLTLLD</sequence>
<evidence type="ECO:0000313" key="10">
    <source>
        <dbReference type="Proteomes" id="UP000823613"/>
    </source>
</evidence>
<feature type="binding site" evidence="6">
    <location>
        <position position="242"/>
    </location>
    <ligand>
        <name>Mg(2+)</name>
        <dbReference type="ChEBI" id="CHEBI:18420"/>
        <label>1</label>
    </ligand>
</feature>
<dbReference type="GO" id="GO:0046872">
    <property type="term" value="F:metal ion binding"/>
    <property type="evidence" value="ECO:0007669"/>
    <property type="project" value="UniProtKB-KW"/>
</dbReference>
<dbReference type="InterPro" id="IPR004808">
    <property type="entry name" value="AP_endonuc_1"/>
</dbReference>
<dbReference type="PANTHER" id="PTHR22748">
    <property type="entry name" value="AP ENDONUCLEASE"/>
    <property type="match status" value="1"/>
</dbReference>
<evidence type="ECO:0000256" key="2">
    <source>
        <dbReference type="ARBA" id="ARBA00022723"/>
    </source>
</evidence>
<evidence type="ECO:0000256" key="1">
    <source>
        <dbReference type="ARBA" id="ARBA00007092"/>
    </source>
</evidence>
<dbReference type="Gene3D" id="3.60.10.10">
    <property type="entry name" value="Endonuclease/exonuclease/phosphatase"/>
    <property type="match status" value="1"/>
</dbReference>
<proteinExistence type="inferred from homology"/>
<dbReference type="NCBIfam" id="TIGR00633">
    <property type="entry name" value="xth"/>
    <property type="match status" value="1"/>
</dbReference>
<reference evidence="9" key="2">
    <citation type="journal article" date="2021" name="PeerJ">
        <title>Extensive microbial diversity within the chicken gut microbiome revealed by metagenomics and culture.</title>
        <authorList>
            <person name="Gilroy R."/>
            <person name="Ravi A."/>
            <person name="Getino M."/>
            <person name="Pursley I."/>
            <person name="Horton D.L."/>
            <person name="Alikhan N.F."/>
            <person name="Baker D."/>
            <person name="Gharbi K."/>
            <person name="Hall N."/>
            <person name="Watson M."/>
            <person name="Adriaenssens E.M."/>
            <person name="Foster-Nyarko E."/>
            <person name="Jarju S."/>
            <person name="Secka A."/>
            <person name="Antonio M."/>
            <person name="Oren A."/>
            <person name="Chaudhuri R.R."/>
            <person name="La Ragione R."/>
            <person name="Hildebrand F."/>
            <person name="Pallen M.J."/>
        </authorList>
    </citation>
    <scope>NUCLEOTIDE SEQUENCE</scope>
    <source>
        <strain evidence="9">11159</strain>
    </source>
</reference>
<dbReference type="InterPro" id="IPR005135">
    <property type="entry name" value="Endo/exonuclease/phosphatase"/>
</dbReference>
<name>A0A9D9DJC5_9BACL</name>
<evidence type="ECO:0000256" key="3">
    <source>
        <dbReference type="ARBA" id="ARBA00022801"/>
    </source>
</evidence>
<dbReference type="SUPFAM" id="SSF56219">
    <property type="entry name" value="DNase I-like"/>
    <property type="match status" value="1"/>
</dbReference>
<dbReference type="EMBL" id="JADIMY010000065">
    <property type="protein sequence ID" value="MBO8427516.1"/>
    <property type="molecule type" value="Genomic_DNA"/>
</dbReference>
<comment type="cofactor">
    <cofactor evidence="6">
        <name>Mg(2+)</name>
        <dbReference type="ChEBI" id="CHEBI:18420"/>
    </cofactor>
    <cofactor evidence="6">
        <name>Mn(2+)</name>
        <dbReference type="ChEBI" id="CHEBI:29035"/>
    </cofactor>
    <text evidence="6">Probably binds two magnesium or manganese ions per subunit.</text>
</comment>
<feature type="binding site" evidence="6">
    <location>
        <position position="147"/>
    </location>
    <ligand>
        <name>Mg(2+)</name>
        <dbReference type="ChEBI" id="CHEBI:18420"/>
        <label>1</label>
    </ligand>
</feature>
<dbReference type="AlphaFoldDB" id="A0A9D9DJC5"/>
<keyword evidence="3 9" id="KW-0378">Hydrolase</keyword>
<feature type="binding site" evidence="6">
    <location>
        <position position="7"/>
    </location>
    <ligand>
        <name>Mg(2+)</name>
        <dbReference type="ChEBI" id="CHEBI:18420"/>
        <label>1</label>
    </ligand>
</feature>
<evidence type="ECO:0000256" key="5">
    <source>
        <dbReference type="PIRSR" id="PIRSR604808-1"/>
    </source>
</evidence>
<reference evidence="9" key="1">
    <citation type="submission" date="2020-10" db="EMBL/GenBank/DDBJ databases">
        <authorList>
            <person name="Gilroy R."/>
        </authorList>
    </citation>
    <scope>NUCLEOTIDE SEQUENCE</scope>
    <source>
        <strain evidence="9">11159</strain>
    </source>
</reference>
<evidence type="ECO:0000313" key="9">
    <source>
        <dbReference type="EMBL" id="MBO8427516.1"/>
    </source>
</evidence>
<keyword evidence="2 6" id="KW-0479">Metal-binding</keyword>
<feature type="binding site" evidence="6">
    <location>
        <position position="145"/>
    </location>
    <ligand>
        <name>Mg(2+)</name>
        <dbReference type="ChEBI" id="CHEBI:18420"/>
        <label>1</label>
    </ligand>
</feature>
<evidence type="ECO:0000256" key="6">
    <source>
        <dbReference type="PIRSR" id="PIRSR604808-2"/>
    </source>
</evidence>
<gene>
    <name evidence="9" type="primary">xth</name>
    <name evidence="9" type="ORF">IAC58_03055</name>
</gene>
<feature type="active site" description="Proton donor/acceptor" evidence="5">
    <location>
        <position position="145"/>
    </location>
</feature>
<dbReference type="PROSITE" id="PS51435">
    <property type="entry name" value="AP_NUCLEASE_F1_4"/>
    <property type="match status" value="1"/>
</dbReference>
<evidence type="ECO:0000259" key="8">
    <source>
        <dbReference type="Pfam" id="PF03372"/>
    </source>
</evidence>
<evidence type="ECO:0000256" key="4">
    <source>
        <dbReference type="ARBA" id="ARBA00022842"/>
    </source>
</evidence>
<dbReference type="EC" id="3.1.11.2" evidence="9"/>
<evidence type="ECO:0000256" key="7">
    <source>
        <dbReference type="PIRSR" id="PIRSR604808-3"/>
    </source>
</evidence>
<feature type="binding site" evidence="6">
    <location>
        <position position="35"/>
    </location>
    <ligand>
        <name>Mg(2+)</name>
        <dbReference type="ChEBI" id="CHEBI:18420"/>
        <label>1</label>
    </ligand>
</feature>
<keyword evidence="4 6" id="KW-0460">Magnesium</keyword>
<organism evidence="9 10">
    <name type="scientific">Candidatus Onthovivens merdipullorum</name>
    <dbReference type="NCBI Taxonomy" id="2840889"/>
    <lineage>
        <taxon>Bacteria</taxon>
        <taxon>Bacillati</taxon>
        <taxon>Bacillota</taxon>
        <taxon>Bacilli</taxon>
        <taxon>Bacillales</taxon>
        <taxon>Candidatus Onthovivens</taxon>
    </lineage>
</organism>
<keyword evidence="6" id="KW-0464">Manganese</keyword>